<dbReference type="Gene3D" id="2.60.120.920">
    <property type="match status" value="1"/>
</dbReference>
<evidence type="ECO:0000256" key="3">
    <source>
        <dbReference type="ARBA" id="ARBA00022833"/>
    </source>
</evidence>
<dbReference type="InterPro" id="IPR013083">
    <property type="entry name" value="Znf_RING/FYVE/PHD"/>
</dbReference>
<dbReference type="eggNOG" id="KOG2177">
    <property type="taxonomic scope" value="Eukaryota"/>
</dbReference>
<dbReference type="PROSITE" id="PS00518">
    <property type="entry name" value="ZF_RING_1"/>
    <property type="match status" value="1"/>
</dbReference>
<dbReference type="FunCoup" id="F7BJ36">
    <property type="interactions" value="604"/>
</dbReference>
<reference evidence="9" key="2">
    <citation type="submission" date="2025-08" db="UniProtKB">
        <authorList>
            <consortium name="Ensembl"/>
        </authorList>
    </citation>
    <scope>IDENTIFICATION</scope>
    <source>
        <strain evidence="9">Glennie</strain>
    </source>
</reference>
<evidence type="ECO:0000256" key="4">
    <source>
        <dbReference type="PROSITE-ProRule" id="PRU00024"/>
    </source>
</evidence>
<dbReference type="InterPro" id="IPR001841">
    <property type="entry name" value="Znf_RING"/>
</dbReference>
<reference evidence="9" key="3">
    <citation type="submission" date="2025-09" db="UniProtKB">
        <authorList>
            <consortium name="Ensembl"/>
        </authorList>
    </citation>
    <scope>IDENTIFICATION</scope>
    <source>
        <strain evidence="9">Glennie</strain>
    </source>
</reference>
<dbReference type="SMART" id="SM00184">
    <property type="entry name" value="RING"/>
    <property type="match status" value="1"/>
</dbReference>
<dbReference type="PANTHER" id="PTHR24103">
    <property type="entry name" value="E3 UBIQUITIN-PROTEIN LIGASE TRIM"/>
    <property type="match status" value="1"/>
</dbReference>
<dbReference type="SMART" id="SM00336">
    <property type="entry name" value="BBOX"/>
    <property type="match status" value="1"/>
</dbReference>
<evidence type="ECO:0000256" key="5">
    <source>
        <dbReference type="SAM" id="Coils"/>
    </source>
</evidence>
<evidence type="ECO:0000313" key="10">
    <source>
        <dbReference type="Proteomes" id="UP000002279"/>
    </source>
</evidence>
<dbReference type="Proteomes" id="UP000002279">
    <property type="component" value="Chromosome X3"/>
</dbReference>
<dbReference type="Pfam" id="PF13765">
    <property type="entry name" value="PRY"/>
    <property type="match status" value="1"/>
</dbReference>
<keyword evidence="1" id="KW-0479">Metal-binding</keyword>
<dbReference type="Gene3D" id="3.30.160.60">
    <property type="entry name" value="Classic Zinc Finger"/>
    <property type="match status" value="1"/>
</dbReference>
<dbReference type="PRINTS" id="PR01407">
    <property type="entry name" value="BUTYPHLNCDUF"/>
</dbReference>
<dbReference type="GO" id="GO:0008270">
    <property type="term" value="F:zinc ion binding"/>
    <property type="evidence" value="ECO:0007669"/>
    <property type="project" value="UniProtKB-KW"/>
</dbReference>
<dbReference type="GO" id="GO:0005737">
    <property type="term" value="C:cytoplasm"/>
    <property type="evidence" value="ECO:0000318"/>
    <property type="project" value="GO_Central"/>
</dbReference>
<dbReference type="Bgee" id="ENSOANG00000004400">
    <property type="expression patterns" value="Expressed in testis"/>
</dbReference>
<dbReference type="InterPro" id="IPR043136">
    <property type="entry name" value="B30.2/SPRY_sf"/>
</dbReference>
<dbReference type="SUPFAM" id="SSF57845">
    <property type="entry name" value="B-box zinc-binding domain"/>
    <property type="match status" value="1"/>
</dbReference>
<evidence type="ECO:0000259" key="6">
    <source>
        <dbReference type="PROSITE" id="PS50089"/>
    </source>
</evidence>
<reference evidence="9 10" key="1">
    <citation type="journal article" date="2008" name="Nature">
        <title>Genome analysis of the platypus reveals unique signatures of evolution.</title>
        <authorList>
            <person name="Warren W.C."/>
            <person name="Hillier L.W."/>
            <person name="Marshall Graves J.A."/>
            <person name="Birney E."/>
            <person name="Ponting C.P."/>
            <person name="Grutzner F."/>
            <person name="Belov K."/>
            <person name="Miller W."/>
            <person name="Clarke L."/>
            <person name="Chinwalla A.T."/>
            <person name="Yang S.P."/>
            <person name="Heger A."/>
            <person name="Locke D.P."/>
            <person name="Miethke P."/>
            <person name="Waters P.D."/>
            <person name="Veyrunes F."/>
            <person name="Fulton L."/>
            <person name="Fulton B."/>
            <person name="Graves T."/>
            <person name="Wallis J."/>
            <person name="Puente X.S."/>
            <person name="Lopez-Otin C."/>
            <person name="Ordonez G.R."/>
            <person name="Eichler E.E."/>
            <person name="Chen L."/>
            <person name="Cheng Z."/>
            <person name="Deakin J.E."/>
            <person name="Alsop A."/>
            <person name="Thompson K."/>
            <person name="Kirby P."/>
            <person name="Papenfuss A.T."/>
            <person name="Wakefield M.J."/>
            <person name="Olender T."/>
            <person name="Lancet D."/>
            <person name="Huttley G.A."/>
            <person name="Smit A.F."/>
            <person name="Pask A."/>
            <person name="Temple-Smith P."/>
            <person name="Batzer M.A."/>
            <person name="Walker J.A."/>
            <person name="Konkel M.K."/>
            <person name="Harris R.S."/>
            <person name="Whittington C.M."/>
            <person name="Wong E.S."/>
            <person name="Gemmell N.J."/>
            <person name="Buschiazzo E."/>
            <person name="Vargas Jentzsch I.M."/>
            <person name="Merkel A."/>
            <person name="Schmitz J."/>
            <person name="Zemann A."/>
            <person name="Churakov G."/>
            <person name="Kriegs J.O."/>
            <person name="Brosius J."/>
            <person name="Murchison E.P."/>
            <person name="Sachidanandam R."/>
            <person name="Smith C."/>
            <person name="Hannon G.J."/>
            <person name="Tsend-Ayush E."/>
            <person name="McMillan D."/>
            <person name="Attenborough R."/>
            <person name="Rens W."/>
            <person name="Ferguson-Smith M."/>
            <person name="Lefevre C.M."/>
            <person name="Sharp J.A."/>
            <person name="Nicholas K.R."/>
            <person name="Ray D.A."/>
            <person name="Kube M."/>
            <person name="Reinhardt R."/>
            <person name="Pringle T.H."/>
            <person name="Taylor J."/>
            <person name="Jones R.C."/>
            <person name="Nixon B."/>
            <person name="Dacheux J.L."/>
            <person name="Niwa H."/>
            <person name="Sekita Y."/>
            <person name="Huang X."/>
            <person name="Stark A."/>
            <person name="Kheradpour P."/>
            <person name="Kellis M."/>
            <person name="Flicek P."/>
            <person name="Chen Y."/>
            <person name="Webber C."/>
            <person name="Hardison R."/>
            <person name="Nelson J."/>
            <person name="Hallsworth-Pepin K."/>
            <person name="Delehaunty K."/>
            <person name="Markovic C."/>
            <person name="Minx P."/>
            <person name="Feng Y."/>
            <person name="Kremitzki C."/>
            <person name="Mitreva M."/>
            <person name="Glasscock J."/>
            <person name="Wylie T."/>
            <person name="Wohldmann P."/>
            <person name="Thiru P."/>
            <person name="Nhan M.N."/>
            <person name="Pohl C.S."/>
            <person name="Smith S.M."/>
            <person name="Hou S."/>
            <person name="Nefedov M."/>
            <person name="de Jong P.J."/>
            <person name="Renfree M.B."/>
            <person name="Mardis E.R."/>
            <person name="Wilson R.K."/>
        </authorList>
    </citation>
    <scope>NUCLEOTIDE SEQUENCE [LARGE SCALE GENOMIC DNA]</scope>
    <source>
        <strain evidence="9 10">Glennie</strain>
    </source>
</reference>
<dbReference type="GO" id="GO:0010468">
    <property type="term" value="P:regulation of gene expression"/>
    <property type="evidence" value="ECO:0000318"/>
    <property type="project" value="GO_Central"/>
</dbReference>
<dbReference type="SMART" id="SM00589">
    <property type="entry name" value="PRY"/>
    <property type="match status" value="1"/>
</dbReference>
<dbReference type="InParanoid" id="F7BJ36"/>
<dbReference type="SUPFAM" id="SSF49899">
    <property type="entry name" value="Concanavalin A-like lectins/glucanases"/>
    <property type="match status" value="1"/>
</dbReference>
<feature type="domain" description="B box-type" evidence="7">
    <location>
        <begin position="93"/>
        <end position="134"/>
    </location>
</feature>
<keyword evidence="5" id="KW-0175">Coiled coil</keyword>
<evidence type="ECO:0008006" key="11">
    <source>
        <dbReference type="Google" id="ProtNLM"/>
    </source>
</evidence>
<evidence type="ECO:0000259" key="7">
    <source>
        <dbReference type="PROSITE" id="PS50119"/>
    </source>
</evidence>
<name>F7BJ36_ORNAN</name>
<sequence>MASATPGEKLKLDASCLICLDFLSDPVSVDCGHSFCRRCISDFCEQSESGPGGSYPCPHCRAPFGPGGFRPNRQLASVVDGIRRLDLSPGAEGGRATCEEHGEPLGLFCRRDRRLLCRLCQRSPEHRDHSTAPLEEAAEVYKFRAALARVRRELEKGLDLEASVGKKTVLWKDKVEARRRRVVLEFEKQRGFLASEEQLQLRRLEEEERETLRRLRESRARLAQRNRSLRDRVGELEERCRSSALALLRVSPARTSRSEATATTPPEAISTDLRTTCSIPGLREMLNRFRVDVTLDPATAHPALVLGDDLKSVRDGDVWEEVPDTADRFDTWPCVLGRECFRSGRRYWEVGMESQTEWGLGVCRESALRKGEASQSPENGVWAVWLLKGNGYMVLSSSSDPVIQERRPERMGIYLDYEGGEISFYNVTAGAHVYTFAQSFSGPLRPYFFVCDPAPLTLPPVVSGES</sequence>
<organism evidence="9 10">
    <name type="scientific">Ornithorhynchus anatinus</name>
    <name type="common">Duckbill platypus</name>
    <dbReference type="NCBI Taxonomy" id="9258"/>
    <lineage>
        <taxon>Eukaryota</taxon>
        <taxon>Metazoa</taxon>
        <taxon>Chordata</taxon>
        <taxon>Craniata</taxon>
        <taxon>Vertebrata</taxon>
        <taxon>Euteleostomi</taxon>
        <taxon>Mammalia</taxon>
        <taxon>Monotremata</taxon>
        <taxon>Ornithorhynchidae</taxon>
        <taxon>Ornithorhynchus</taxon>
    </lineage>
</organism>
<dbReference type="AlphaFoldDB" id="F7BJ36"/>
<dbReference type="GO" id="GO:0045087">
    <property type="term" value="P:innate immune response"/>
    <property type="evidence" value="ECO:0000318"/>
    <property type="project" value="GO_Central"/>
</dbReference>
<evidence type="ECO:0000313" key="9">
    <source>
        <dbReference type="Ensembl" id="ENSOANP00000006967.3"/>
    </source>
</evidence>
<accession>F7BJ36</accession>
<keyword evidence="2 4" id="KW-0863">Zinc-finger</keyword>
<gene>
    <name evidence="9" type="primary">TRIM58</name>
</gene>
<dbReference type="Gene3D" id="3.30.40.10">
    <property type="entry name" value="Zinc/RING finger domain, C3HC4 (zinc finger)"/>
    <property type="match status" value="1"/>
</dbReference>
<feature type="coiled-coil region" evidence="5">
    <location>
        <begin position="194"/>
        <end position="239"/>
    </location>
</feature>
<dbReference type="Pfam" id="PF00622">
    <property type="entry name" value="SPRY"/>
    <property type="match status" value="1"/>
</dbReference>
<dbReference type="OMA" id="KTACRIP"/>
<dbReference type="PROSITE" id="PS50188">
    <property type="entry name" value="B302_SPRY"/>
    <property type="match status" value="1"/>
</dbReference>
<dbReference type="PROSITE" id="PS50119">
    <property type="entry name" value="ZF_BBOX"/>
    <property type="match status" value="1"/>
</dbReference>
<dbReference type="Ensembl" id="ENSOANT00000006969.3">
    <property type="protein sequence ID" value="ENSOANP00000006967.3"/>
    <property type="gene ID" value="ENSOANG00000004400.4"/>
</dbReference>
<dbReference type="FunFam" id="2.60.120.920:FF:000004">
    <property type="entry name" value="Butyrophilin subfamily 1 member A1"/>
    <property type="match status" value="1"/>
</dbReference>
<dbReference type="PROSITE" id="PS50089">
    <property type="entry name" value="ZF_RING_2"/>
    <property type="match status" value="1"/>
</dbReference>
<dbReference type="InterPro" id="IPR006574">
    <property type="entry name" value="PRY"/>
</dbReference>
<dbReference type="Pfam" id="PF15227">
    <property type="entry name" value="zf-C3HC4_4"/>
    <property type="match status" value="1"/>
</dbReference>
<evidence type="ECO:0000256" key="1">
    <source>
        <dbReference type="ARBA" id="ARBA00022723"/>
    </source>
</evidence>
<dbReference type="Pfam" id="PF00643">
    <property type="entry name" value="zf-B_box"/>
    <property type="match status" value="1"/>
</dbReference>
<protein>
    <recommendedName>
        <fullName evidence="11">Tripartite motif containing 58</fullName>
    </recommendedName>
</protein>
<dbReference type="InterPro" id="IPR050143">
    <property type="entry name" value="TRIM/RBCC"/>
</dbReference>
<dbReference type="InterPro" id="IPR003877">
    <property type="entry name" value="SPRY_dom"/>
</dbReference>
<dbReference type="InterPro" id="IPR003879">
    <property type="entry name" value="Butyrophylin_SPRY"/>
</dbReference>
<keyword evidence="10" id="KW-1185">Reference proteome</keyword>
<dbReference type="HOGENOM" id="CLU_013137_0_3_1"/>
<dbReference type="GO" id="GO:0061630">
    <property type="term" value="F:ubiquitin protein ligase activity"/>
    <property type="evidence" value="ECO:0000318"/>
    <property type="project" value="GO_Central"/>
</dbReference>
<evidence type="ECO:0000256" key="2">
    <source>
        <dbReference type="ARBA" id="ARBA00022771"/>
    </source>
</evidence>
<dbReference type="SUPFAM" id="SSF57850">
    <property type="entry name" value="RING/U-box"/>
    <property type="match status" value="1"/>
</dbReference>
<keyword evidence="3" id="KW-0862">Zinc</keyword>
<feature type="domain" description="RING-type" evidence="6">
    <location>
        <begin position="16"/>
        <end position="61"/>
    </location>
</feature>
<dbReference type="InterPro" id="IPR001870">
    <property type="entry name" value="B30.2/SPRY"/>
</dbReference>
<proteinExistence type="predicted"/>
<feature type="domain" description="B30.2/SPRY" evidence="8">
    <location>
        <begin position="273"/>
        <end position="466"/>
    </location>
</feature>
<evidence type="ECO:0000259" key="8">
    <source>
        <dbReference type="PROSITE" id="PS50188"/>
    </source>
</evidence>
<dbReference type="STRING" id="9258.ENSOANP00000006967"/>
<dbReference type="GeneTree" id="ENSGT00940000162246"/>
<dbReference type="SMART" id="SM00449">
    <property type="entry name" value="SPRY"/>
    <property type="match status" value="1"/>
</dbReference>
<dbReference type="InterPro" id="IPR000315">
    <property type="entry name" value="Znf_B-box"/>
</dbReference>
<dbReference type="InterPro" id="IPR013320">
    <property type="entry name" value="ConA-like_dom_sf"/>
</dbReference>
<dbReference type="InterPro" id="IPR017907">
    <property type="entry name" value="Znf_RING_CS"/>
</dbReference>